<comment type="similarity">
    <text evidence="2">Belongs to the major facilitator superfamily. Nitrate/nitrite porter (TC 2.A.1.8) family.</text>
</comment>
<keyword evidence="3 7" id="KW-0812">Transmembrane</keyword>
<dbReference type="Gene3D" id="1.20.1250.20">
    <property type="entry name" value="MFS general substrate transporter like domains"/>
    <property type="match status" value="1"/>
</dbReference>
<feature type="non-terminal residue" evidence="9">
    <location>
        <position position="144"/>
    </location>
</feature>
<dbReference type="Pfam" id="PF07690">
    <property type="entry name" value="MFS_1"/>
    <property type="match status" value="1"/>
</dbReference>
<dbReference type="GO" id="GO:0015112">
    <property type="term" value="F:nitrate transmembrane transporter activity"/>
    <property type="evidence" value="ECO:0007669"/>
    <property type="project" value="InterPro"/>
</dbReference>
<name>A0A382EDN8_9ZZZZ</name>
<dbReference type="GO" id="GO:0016020">
    <property type="term" value="C:membrane"/>
    <property type="evidence" value="ECO:0007669"/>
    <property type="project" value="UniProtKB-SubCell"/>
</dbReference>
<accession>A0A382EDN8</accession>
<gene>
    <name evidence="9" type="ORF">METZ01_LOCUS201682</name>
</gene>
<evidence type="ECO:0000256" key="3">
    <source>
        <dbReference type="ARBA" id="ARBA00022692"/>
    </source>
</evidence>
<dbReference type="InterPro" id="IPR011701">
    <property type="entry name" value="MFS"/>
</dbReference>
<evidence type="ECO:0000256" key="1">
    <source>
        <dbReference type="ARBA" id="ARBA00004141"/>
    </source>
</evidence>
<sequence length="144" mass="15345">MISKTDQTRALVLSTSAFTVCFAIWTIFSILGIQIKEDLSLNDTQFALLVATPILTGALSRLILGIWTDQYGGRIVMTLTMLFSAIATYLLSSVETYVMFLVAALGVGLAGGCFAVGIAYVSTWYEKEKQGTALGIFGVGNVGA</sequence>
<keyword evidence="4 7" id="KW-1133">Transmembrane helix</keyword>
<organism evidence="9">
    <name type="scientific">marine metagenome</name>
    <dbReference type="NCBI Taxonomy" id="408172"/>
    <lineage>
        <taxon>unclassified sequences</taxon>
        <taxon>metagenomes</taxon>
        <taxon>ecological metagenomes</taxon>
    </lineage>
</organism>
<dbReference type="PROSITE" id="PS50850">
    <property type="entry name" value="MFS"/>
    <property type="match status" value="1"/>
</dbReference>
<dbReference type="SUPFAM" id="SSF103473">
    <property type="entry name" value="MFS general substrate transporter"/>
    <property type="match status" value="1"/>
</dbReference>
<dbReference type="PANTHER" id="PTHR23515">
    <property type="entry name" value="HIGH-AFFINITY NITRATE TRANSPORTER 2.3"/>
    <property type="match status" value="1"/>
</dbReference>
<feature type="transmembrane region" description="Helical" evidence="7">
    <location>
        <begin position="12"/>
        <end position="33"/>
    </location>
</feature>
<reference evidence="9" key="1">
    <citation type="submission" date="2018-05" db="EMBL/GenBank/DDBJ databases">
        <authorList>
            <person name="Lanie J.A."/>
            <person name="Ng W.-L."/>
            <person name="Kazmierczak K.M."/>
            <person name="Andrzejewski T.M."/>
            <person name="Davidsen T.M."/>
            <person name="Wayne K.J."/>
            <person name="Tettelin H."/>
            <person name="Glass J.I."/>
            <person name="Rusch D."/>
            <person name="Podicherti R."/>
            <person name="Tsui H.-C.T."/>
            <person name="Winkler M.E."/>
        </authorList>
    </citation>
    <scope>NUCLEOTIDE SEQUENCE</scope>
</reference>
<dbReference type="EMBL" id="UINC01043998">
    <property type="protein sequence ID" value="SVB48828.1"/>
    <property type="molecule type" value="Genomic_DNA"/>
</dbReference>
<feature type="transmembrane region" description="Helical" evidence="7">
    <location>
        <begin position="45"/>
        <end position="64"/>
    </location>
</feature>
<feature type="transmembrane region" description="Helical" evidence="7">
    <location>
        <begin position="97"/>
        <end position="121"/>
    </location>
</feature>
<proteinExistence type="inferred from homology"/>
<dbReference type="InterPro" id="IPR036259">
    <property type="entry name" value="MFS_trans_sf"/>
</dbReference>
<dbReference type="AlphaFoldDB" id="A0A382EDN8"/>
<feature type="domain" description="Major facilitator superfamily (MFS) profile" evidence="8">
    <location>
        <begin position="9"/>
        <end position="144"/>
    </location>
</feature>
<evidence type="ECO:0000256" key="4">
    <source>
        <dbReference type="ARBA" id="ARBA00022989"/>
    </source>
</evidence>
<comment type="subcellular location">
    <subcellularLocation>
        <location evidence="1">Membrane</location>
        <topology evidence="1">Multi-pass membrane protein</topology>
    </subcellularLocation>
</comment>
<dbReference type="GO" id="GO:0042128">
    <property type="term" value="P:nitrate assimilation"/>
    <property type="evidence" value="ECO:0007669"/>
    <property type="project" value="UniProtKB-KW"/>
</dbReference>
<protein>
    <recommendedName>
        <fullName evidence="8">Major facilitator superfamily (MFS) profile domain-containing protein</fullName>
    </recommendedName>
</protein>
<evidence type="ECO:0000256" key="7">
    <source>
        <dbReference type="SAM" id="Phobius"/>
    </source>
</evidence>
<evidence type="ECO:0000313" key="9">
    <source>
        <dbReference type="EMBL" id="SVB48828.1"/>
    </source>
</evidence>
<evidence type="ECO:0000256" key="5">
    <source>
        <dbReference type="ARBA" id="ARBA00023063"/>
    </source>
</evidence>
<dbReference type="InterPro" id="IPR044772">
    <property type="entry name" value="NO3_transporter"/>
</dbReference>
<evidence type="ECO:0000256" key="6">
    <source>
        <dbReference type="ARBA" id="ARBA00023136"/>
    </source>
</evidence>
<dbReference type="InterPro" id="IPR020846">
    <property type="entry name" value="MFS_dom"/>
</dbReference>
<evidence type="ECO:0000256" key="2">
    <source>
        <dbReference type="ARBA" id="ARBA00008432"/>
    </source>
</evidence>
<keyword evidence="5" id="KW-0534">Nitrate assimilation</keyword>
<keyword evidence="6 7" id="KW-0472">Membrane</keyword>
<evidence type="ECO:0000259" key="8">
    <source>
        <dbReference type="PROSITE" id="PS50850"/>
    </source>
</evidence>
<feature type="transmembrane region" description="Helical" evidence="7">
    <location>
        <begin position="71"/>
        <end position="91"/>
    </location>
</feature>